<dbReference type="Gene3D" id="2.40.160.20">
    <property type="match status" value="1"/>
</dbReference>
<dbReference type="SUPFAM" id="SSF56925">
    <property type="entry name" value="OMPA-like"/>
    <property type="match status" value="1"/>
</dbReference>
<dbReference type="AlphaFoldDB" id="A0A0W8FZ29"/>
<organism evidence="1">
    <name type="scientific">hydrocarbon metagenome</name>
    <dbReference type="NCBI Taxonomy" id="938273"/>
    <lineage>
        <taxon>unclassified sequences</taxon>
        <taxon>metagenomes</taxon>
        <taxon>ecological metagenomes</taxon>
    </lineage>
</organism>
<gene>
    <name evidence="1" type="ORF">ASZ90_004168</name>
</gene>
<reference evidence="1" key="1">
    <citation type="journal article" date="2015" name="Proc. Natl. Acad. Sci. U.S.A.">
        <title>Networks of energetic and metabolic interactions define dynamics in microbial communities.</title>
        <authorList>
            <person name="Embree M."/>
            <person name="Liu J.K."/>
            <person name="Al-Bassam M.M."/>
            <person name="Zengler K."/>
        </authorList>
    </citation>
    <scope>NUCLEOTIDE SEQUENCE</scope>
</reference>
<dbReference type="EMBL" id="LNQE01000558">
    <property type="protein sequence ID" value="KUG26002.1"/>
    <property type="molecule type" value="Genomic_DNA"/>
</dbReference>
<comment type="caution">
    <text evidence="1">The sequence shown here is derived from an EMBL/GenBank/DDBJ whole genome shotgun (WGS) entry which is preliminary data.</text>
</comment>
<accession>A0A0W8FZ29</accession>
<proteinExistence type="predicted"/>
<evidence type="ECO:0008006" key="2">
    <source>
        <dbReference type="Google" id="ProtNLM"/>
    </source>
</evidence>
<dbReference type="InterPro" id="IPR011250">
    <property type="entry name" value="OMP/PagP_B-barrel"/>
</dbReference>
<name>A0A0W8FZ29_9ZZZZ</name>
<sequence length="226" mass="26626">MKKLIFVLFLPLTLIFAQSNEEEKPIDLTGKFALMFQIDQNFDLNSFQGMSFAGKYFFSDDWGVRLVFETYYGESDENSSYHQHRSGYYQNDRDDRDIVSYKVIPSIMYKFQNNNNFKFYIGAGPFVAYSNNEYAEVMNRSEGETNKINERYKNYAIGFTFFTNVEWFVSDNISLSAEYGFEYSYLETEAWNGYFSDDVLMEERTTNNTKKLFQDLPISLGVSIYF</sequence>
<evidence type="ECO:0000313" key="1">
    <source>
        <dbReference type="EMBL" id="KUG26002.1"/>
    </source>
</evidence>
<protein>
    <recommendedName>
        <fullName evidence="2">Outer membrane protein beta-barrel domain-containing protein</fullName>
    </recommendedName>
</protein>